<evidence type="ECO:0000259" key="6">
    <source>
        <dbReference type="PROSITE" id="PS50261"/>
    </source>
</evidence>
<feature type="transmembrane region" description="Helical" evidence="5">
    <location>
        <begin position="469"/>
        <end position="488"/>
    </location>
</feature>
<organism evidence="7 8">
    <name type="scientific">Orchesella dallaii</name>
    <dbReference type="NCBI Taxonomy" id="48710"/>
    <lineage>
        <taxon>Eukaryota</taxon>
        <taxon>Metazoa</taxon>
        <taxon>Ecdysozoa</taxon>
        <taxon>Arthropoda</taxon>
        <taxon>Hexapoda</taxon>
        <taxon>Collembola</taxon>
        <taxon>Entomobryomorpha</taxon>
        <taxon>Entomobryoidea</taxon>
        <taxon>Orchesellidae</taxon>
        <taxon>Orchesellinae</taxon>
        <taxon>Orchesella</taxon>
    </lineage>
</organism>
<feature type="transmembrane region" description="Helical" evidence="5">
    <location>
        <begin position="246"/>
        <end position="268"/>
    </location>
</feature>
<accession>A0ABP1RLM0</accession>
<protein>
    <recommendedName>
        <fullName evidence="6">G-protein coupled receptors family 2 profile 2 domain-containing protein</fullName>
    </recommendedName>
</protein>
<evidence type="ECO:0000313" key="7">
    <source>
        <dbReference type="EMBL" id="CAL8130186.1"/>
    </source>
</evidence>
<comment type="subcellular location">
    <subcellularLocation>
        <location evidence="1">Membrane</location>
        <topology evidence="1">Multi-pass membrane protein</topology>
    </subcellularLocation>
</comment>
<feature type="transmembrane region" description="Helical" evidence="5">
    <location>
        <begin position="334"/>
        <end position="353"/>
    </location>
</feature>
<name>A0ABP1RLM0_9HEXA</name>
<dbReference type="InterPro" id="IPR052808">
    <property type="entry name" value="GPCR_Mth-like"/>
</dbReference>
<keyword evidence="4 5" id="KW-0472">Membrane</keyword>
<feature type="domain" description="G-protein coupled receptors family 2 profile 2" evidence="6">
    <location>
        <begin position="170"/>
        <end position="353"/>
    </location>
</feature>
<reference evidence="7 8" key="1">
    <citation type="submission" date="2024-08" db="EMBL/GenBank/DDBJ databases">
        <authorList>
            <person name="Cucini C."/>
            <person name="Frati F."/>
        </authorList>
    </citation>
    <scope>NUCLEOTIDE SEQUENCE [LARGE SCALE GENOMIC DNA]</scope>
</reference>
<dbReference type="Gene3D" id="1.20.1070.10">
    <property type="entry name" value="Rhodopsin 7-helix transmembrane proteins"/>
    <property type="match status" value="1"/>
</dbReference>
<gene>
    <name evidence="7" type="ORF">ODALV1_LOCUS23607</name>
</gene>
<proteinExistence type="predicted"/>
<evidence type="ECO:0000313" key="8">
    <source>
        <dbReference type="Proteomes" id="UP001642540"/>
    </source>
</evidence>
<dbReference type="Proteomes" id="UP001642540">
    <property type="component" value="Unassembled WGS sequence"/>
</dbReference>
<sequence>MGKLEIGNKPQKNRICIPKCCRTDSRLEYVPSKALFCRPLEYNEPTWKPVVCKEGKCLEVEPIHSVHFFDFICPAGYGPAPFSTVYAIKPFQTRVLEPKKNMRIDATSGIVTLQRLSDERVWKPYDNQFCVDRMKDIPTTTTGHVRTLHQVALLCSNPAHSEDESPHSIDEITTVLAHVVASIFLLLIVAIYVTLLDRQNFYGLLILSYTMSLLFTYILIAAAHIISMLENPEQKGFSPIGSHYLLFVTYMWLTVMNFNLLLAVKSLQPVNSNSKRIKTFVFYSVMAWGIPVLVVSIFVAIDEIYSFCFPSKPVIDKDGYCGLKTANCRKFACIYFMFMFTANAITEIVYLFFTSSSGSVIFSPAATFEAAIRNGKERFSFNVTIVNITLSHSWSDYVFGASELALMLGQVCVNIFVSTLSYGPLPLTFCMAAKGFEKRILEISNFAGKDSNVLTVHERIIEYYSNLKHLTCSMNSLWSSIILVHVMQRSLDMIEFHRKFSAVNMATCRMGITQIFLVIAVVLMSEGRRIMSRFKEWVNDPLVRIKFFNDKYELGPVVRDLDVDAIGIRMTGLYQINYGFVAQVLSLSVTLFVIGFG</sequence>
<evidence type="ECO:0000256" key="2">
    <source>
        <dbReference type="ARBA" id="ARBA00022692"/>
    </source>
</evidence>
<keyword evidence="3 5" id="KW-1133">Transmembrane helix</keyword>
<evidence type="ECO:0000256" key="5">
    <source>
        <dbReference type="SAM" id="Phobius"/>
    </source>
</evidence>
<dbReference type="EMBL" id="CAXLJM020000081">
    <property type="protein sequence ID" value="CAL8130186.1"/>
    <property type="molecule type" value="Genomic_DNA"/>
</dbReference>
<feature type="transmembrane region" description="Helical" evidence="5">
    <location>
        <begin position="202"/>
        <end position="226"/>
    </location>
</feature>
<evidence type="ECO:0000256" key="1">
    <source>
        <dbReference type="ARBA" id="ARBA00004141"/>
    </source>
</evidence>
<dbReference type="PANTHER" id="PTHR46953">
    <property type="entry name" value="G-PROTEIN COUPLED RECEPTOR MTH-LIKE 1-RELATED"/>
    <property type="match status" value="1"/>
</dbReference>
<feature type="transmembrane region" description="Helical" evidence="5">
    <location>
        <begin position="175"/>
        <end position="195"/>
    </location>
</feature>
<dbReference type="PROSITE" id="PS50261">
    <property type="entry name" value="G_PROTEIN_RECEP_F2_4"/>
    <property type="match status" value="1"/>
</dbReference>
<dbReference type="InterPro" id="IPR017981">
    <property type="entry name" value="GPCR_2-like_7TM"/>
</dbReference>
<keyword evidence="2 5" id="KW-0812">Transmembrane</keyword>
<dbReference type="PANTHER" id="PTHR46953:SF1">
    <property type="entry name" value="G-PROTEIN COUPLED RECEPTOR MTH-LIKE 1-RELATED"/>
    <property type="match status" value="1"/>
</dbReference>
<evidence type="ECO:0000256" key="3">
    <source>
        <dbReference type="ARBA" id="ARBA00022989"/>
    </source>
</evidence>
<evidence type="ECO:0000256" key="4">
    <source>
        <dbReference type="ARBA" id="ARBA00023136"/>
    </source>
</evidence>
<feature type="transmembrane region" description="Helical" evidence="5">
    <location>
        <begin position="576"/>
        <end position="596"/>
    </location>
</feature>
<feature type="transmembrane region" description="Helical" evidence="5">
    <location>
        <begin position="500"/>
        <end position="523"/>
    </location>
</feature>
<keyword evidence="8" id="KW-1185">Reference proteome</keyword>
<comment type="caution">
    <text evidence="7">The sequence shown here is derived from an EMBL/GenBank/DDBJ whole genome shotgun (WGS) entry which is preliminary data.</text>
</comment>
<feature type="transmembrane region" description="Helical" evidence="5">
    <location>
        <begin position="280"/>
        <end position="301"/>
    </location>
</feature>